<evidence type="ECO:0000313" key="2">
    <source>
        <dbReference type="Proteomes" id="UP000789595"/>
    </source>
</evidence>
<name>A0A8J2SNJ5_9STRA</name>
<comment type="caution">
    <text evidence="1">The sequence shown here is derived from an EMBL/GenBank/DDBJ whole genome shotgun (WGS) entry which is preliminary data.</text>
</comment>
<sequence>MASHYRDAAKCLKAVDGGRTTLKTAAYKTQNPPRTVALVSEVRRHRKALETAIAATGLREKAGGDAQLLLVAVYDAVPR</sequence>
<keyword evidence="2" id="KW-1185">Reference proteome</keyword>
<dbReference type="AlphaFoldDB" id="A0A8J2SNJ5"/>
<organism evidence="1 2">
    <name type="scientific">Pelagomonas calceolata</name>
    <dbReference type="NCBI Taxonomy" id="35677"/>
    <lineage>
        <taxon>Eukaryota</taxon>
        <taxon>Sar</taxon>
        <taxon>Stramenopiles</taxon>
        <taxon>Ochrophyta</taxon>
        <taxon>Pelagophyceae</taxon>
        <taxon>Pelagomonadales</taxon>
        <taxon>Pelagomonadaceae</taxon>
        <taxon>Pelagomonas</taxon>
    </lineage>
</organism>
<evidence type="ECO:0000313" key="1">
    <source>
        <dbReference type="EMBL" id="CAH0369724.1"/>
    </source>
</evidence>
<proteinExistence type="predicted"/>
<dbReference type="Proteomes" id="UP000789595">
    <property type="component" value="Unassembled WGS sequence"/>
</dbReference>
<accession>A0A8J2SNJ5</accession>
<reference evidence="1" key="1">
    <citation type="submission" date="2021-11" db="EMBL/GenBank/DDBJ databases">
        <authorList>
            <consortium name="Genoscope - CEA"/>
            <person name="William W."/>
        </authorList>
    </citation>
    <scope>NUCLEOTIDE SEQUENCE</scope>
</reference>
<dbReference type="EMBL" id="CAKKNE010000002">
    <property type="protein sequence ID" value="CAH0369724.1"/>
    <property type="molecule type" value="Genomic_DNA"/>
</dbReference>
<protein>
    <submittedName>
        <fullName evidence="1">Uncharacterized protein</fullName>
    </submittedName>
</protein>
<dbReference type="OrthoDB" id="435282at2759"/>
<gene>
    <name evidence="1" type="ORF">PECAL_2P28580</name>
</gene>